<dbReference type="Proteomes" id="UP000664132">
    <property type="component" value="Unassembled WGS sequence"/>
</dbReference>
<evidence type="ECO:0000256" key="1">
    <source>
        <dbReference type="SAM" id="Phobius"/>
    </source>
</evidence>
<feature type="transmembrane region" description="Helical" evidence="1">
    <location>
        <begin position="145"/>
        <end position="165"/>
    </location>
</feature>
<keyword evidence="1" id="KW-0812">Transmembrane</keyword>
<feature type="transmembrane region" description="Helical" evidence="1">
    <location>
        <begin position="96"/>
        <end position="114"/>
    </location>
</feature>
<organism evidence="2 3">
    <name type="scientific">Cadophora malorum</name>
    <dbReference type="NCBI Taxonomy" id="108018"/>
    <lineage>
        <taxon>Eukaryota</taxon>
        <taxon>Fungi</taxon>
        <taxon>Dikarya</taxon>
        <taxon>Ascomycota</taxon>
        <taxon>Pezizomycotina</taxon>
        <taxon>Leotiomycetes</taxon>
        <taxon>Helotiales</taxon>
        <taxon>Ploettnerulaceae</taxon>
        <taxon>Cadophora</taxon>
    </lineage>
</organism>
<dbReference type="EMBL" id="JAFJYH010000254">
    <property type="protein sequence ID" value="KAG4414673.1"/>
    <property type="molecule type" value="Genomic_DNA"/>
</dbReference>
<protein>
    <submittedName>
        <fullName evidence="2">Uncharacterized protein</fullName>
    </submittedName>
</protein>
<proteinExistence type="predicted"/>
<evidence type="ECO:0000313" key="3">
    <source>
        <dbReference type="Proteomes" id="UP000664132"/>
    </source>
</evidence>
<keyword evidence="3" id="KW-1185">Reference proteome</keyword>
<evidence type="ECO:0000313" key="2">
    <source>
        <dbReference type="EMBL" id="KAG4414673.1"/>
    </source>
</evidence>
<sequence>MADNATDTGEIGFNTNQQLAPRRRTLLMLVFVDGPGRSQEDWAIIIKAFMDNCADLDIVDSTHQTVSDLAEGLEAEAALREAGGRYGIYIVWGNRVLNSLLLWLLLLCLVAEFASWNSSWKVWAGVVAMGTSLLFLPPKIHMHPGYLLFLIFKGYVVAILCSVILRMW</sequence>
<reference evidence="2" key="1">
    <citation type="submission" date="2021-02" db="EMBL/GenBank/DDBJ databases">
        <title>Genome sequence Cadophora malorum strain M34.</title>
        <authorList>
            <person name="Stefanovic E."/>
            <person name="Vu D."/>
            <person name="Scully C."/>
            <person name="Dijksterhuis J."/>
            <person name="Roader J."/>
            <person name="Houbraken J."/>
        </authorList>
    </citation>
    <scope>NUCLEOTIDE SEQUENCE</scope>
    <source>
        <strain evidence="2">M34</strain>
    </source>
</reference>
<keyword evidence="1" id="KW-1133">Transmembrane helix</keyword>
<comment type="caution">
    <text evidence="2">The sequence shown here is derived from an EMBL/GenBank/DDBJ whole genome shotgun (WGS) entry which is preliminary data.</text>
</comment>
<gene>
    <name evidence="2" type="ORF">IFR04_012206</name>
</gene>
<name>A0A8H7W713_9HELO</name>
<dbReference type="AlphaFoldDB" id="A0A8H7W713"/>
<keyword evidence="1" id="KW-0472">Membrane</keyword>
<accession>A0A8H7W713</accession>